<dbReference type="EMBL" id="BGPR01003571">
    <property type="protein sequence ID" value="GBM89771.1"/>
    <property type="molecule type" value="Genomic_DNA"/>
</dbReference>
<name>A0A4Y2JHH9_ARAVE</name>
<evidence type="ECO:0000313" key="2">
    <source>
        <dbReference type="Proteomes" id="UP000499080"/>
    </source>
</evidence>
<gene>
    <name evidence="1" type="ORF">AVEN_125281_1</name>
</gene>
<dbReference type="Proteomes" id="UP000499080">
    <property type="component" value="Unassembled WGS sequence"/>
</dbReference>
<sequence>MTIPALHWDSSQPSDWAKLKTKSSVPIFGVTWRDTKLSNRSTGGIDRSAISGETAKSEKQMRWPEFFSSEEWKISGGLVVRETAFCFYERGFDPRLGGVRSFVTILHRNRPKELPPPEHLRSRTWENASQFMVGLSARADFDFFITISQQPFRVQRSMENVICHRVNDIVFSLSPDENNDV</sequence>
<dbReference type="AlphaFoldDB" id="A0A4Y2JHH9"/>
<protein>
    <submittedName>
        <fullName evidence="1">Uncharacterized protein</fullName>
    </submittedName>
</protein>
<evidence type="ECO:0000313" key="1">
    <source>
        <dbReference type="EMBL" id="GBM89771.1"/>
    </source>
</evidence>
<keyword evidence="2" id="KW-1185">Reference proteome</keyword>
<accession>A0A4Y2JHH9</accession>
<comment type="caution">
    <text evidence="1">The sequence shown here is derived from an EMBL/GenBank/DDBJ whole genome shotgun (WGS) entry which is preliminary data.</text>
</comment>
<organism evidence="1 2">
    <name type="scientific">Araneus ventricosus</name>
    <name type="common">Orbweaver spider</name>
    <name type="synonym">Epeira ventricosa</name>
    <dbReference type="NCBI Taxonomy" id="182803"/>
    <lineage>
        <taxon>Eukaryota</taxon>
        <taxon>Metazoa</taxon>
        <taxon>Ecdysozoa</taxon>
        <taxon>Arthropoda</taxon>
        <taxon>Chelicerata</taxon>
        <taxon>Arachnida</taxon>
        <taxon>Araneae</taxon>
        <taxon>Araneomorphae</taxon>
        <taxon>Entelegynae</taxon>
        <taxon>Araneoidea</taxon>
        <taxon>Araneidae</taxon>
        <taxon>Araneus</taxon>
    </lineage>
</organism>
<reference evidence="1 2" key="1">
    <citation type="journal article" date="2019" name="Sci. Rep.">
        <title>Orb-weaving spider Araneus ventricosus genome elucidates the spidroin gene catalogue.</title>
        <authorList>
            <person name="Kono N."/>
            <person name="Nakamura H."/>
            <person name="Ohtoshi R."/>
            <person name="Moran D.A.P."/>
            <person name="Shinohara A."/>
            <person name="Yoshida Y."/>
            <person name="Fujiwara M."/>
            <person name="Mori M."/>
            <person name="Tomita M."/>
            <person name="Arakawa K."/>
        </authorList>
    </citation>
    <scope>NUCLEOTIDE SEQUENCE [LARGE SCALE GENOMIC DNA]</scope>
</reference>
<proteinExistence type="predicted"/>